<name>A0A1H0ZR20_9BURK</name>
<dbReference type="EMBL" id="FNKP01000001">
    <property type="protein sequence ID" value="SDQ29945.1"/>
    <property type="molecule type" value="Genomic_DNA"/>
</dbReference>
<evidence type="ECO:0000256" key="1">
    <source>
        <dbReference type="SAM" id="Phobius"/>
    </source>
</evidence>
<keyword evidence="3" id="KW-1185">Reference proteome</keyword>
<keyword evidence="1" id="KW-1133">Transmembrane helix</keyword>
<keyword evidence="1" id="KW-0472">Membrane</keyword>
<sequence length="146" mass="16149">MLRHRASKRFGHAAALHIQSIDMTHFLLDLVSNLALLVIVRIACHLYNRFAPGRPVNGSHVFVTLALFALLLDAALTFVVFADSQSRYGQFSSPDAFVERACAYGLAIAAAVVWSYVARRARPRQVSADKPVAISTSQYSESHLHR</sequence>
<gene>
    <name evidence="2" type="ORF">SAMN05443245_0801</name>
</gene>
<evidence type="ECO:0000313" key="3">
    <source>
        <dbReference type="Proteomes" id="UP000183487"/>
    </source>
</evidence>
<feature type="transmembrane region" description="Helical" evidence="1">
    <location>
        <begin position="101"/>
        <end position="117"/>
    </location>
</feature>
<proteinExistence type="predicted"/>
<organism evidence="2 3">
    <name type="scientific">Paraburkholderia fungorum</name>
    <dbReference type="NCBI Taxonomy" id="134537"/>
    <lineage>
        <taxon>Bacteria</taxon>
        <taxon>Pseudomonadati</taxon>
        <taxon>Pseudomonadota</taxon>
        <taxon>Betaproteobacteria</taxon>
        <taxon>Burkholderiales</taxon>
        <taxon>Burkholderiaceae</taxon>
        <taxon>Paraburkholderia</taxon>
    </lineage>
</organism>
<feature type="transmembrane region" description="Helical" evidence="1">
    <location>
        <begin position="60"/>
        <end position="81"/>
    </location>
</feature>
<accession>A0A1H0ZR20</accession>
<dbReference type="AlphaFoldDB" id="A0A1H0ZR20"/>
<dbReference type="RefSeq" id="WP_366486123.1">
    <property type="nucleotide sequence ID" value="NZ_FNKP01000001.1"/>
</dbReference>
<evidence type="ECO:0000313" key="2">
    <source>
        <dbReference type="EMBL" id="SDQ29945.1"/>
    </source>
</evidence>
<keyword evidence="1" id="KW-0812">Transmembrane</keyword>
<dbReference type="Proteomes" id="UP000183487">
    <property type="component" value="Unassembled WGS sequence"/>
</dbReference>
<reference evidence="3" key="1">
    <citation type="submission" date="2016-10" db="EMBL/GenBank/DDBJ databases">
        <authorList>
            <person name="Varghese N."/>
        </authorList>
    </citation>
    <scope>NUCLEOTIDE SEQUENCE [LARGE SCALE GENOMIC DNA]</scope>
    <source>
        <strain evidence="3">GAS106B</strain>
    </source>
</reference>
<protein>
    <submittedName>
        <fullName evidence="2">Uncharacterized protein</fullName>
    </submittedName>
</protein>